<evidence type="ECO:0000256" key="1">
    <source>
        <dbReference type="SAM" id="MobiDB-lite"/>
    </source>
</evidence>
<dbReference type="AlphaFoldDB" id="A0A8X6PQV5"/>
<sequence length="132" mass="15435">MSKTWEGLKDTGTLPGQNRKKYHKESQDLCLATIAKIDRQLTSVQIARDFDAATGTRLYRFTVSSRLHKRGLYAEKIVICIPLTPAAKCARLLWYRDNRDWSTIPLLFGEEFQTCYKMEGRRPHNRDRQTDR</sequence>
<gene>
    <name evidence="2" type="ORF">NPIL_74231</name>
</gene>
<evidence type="ECO:0008006" key="4">
    <source>
        <dbReference type="Google" id="ProtNLM"/>
    </source>
</evidence>
<accession>A0A8X6PQV5</accession>
<dbReference type="EMBL" id="BMAW01023678">
    <property type="protein sequence ID" value="GFT83873.1"/>
    <property type="molecule type" value="Genomic_DNA"/>
</dbReference>
<feature type="region of interest" description="Disordered" evidence="1">
    <location>
        <begin position="1"/>
        <end position="20"/>
    </location>
</feature>
<evidence type="ECO:0000313" key="2">
    <source>
        <dbReference type="EMBL" id="GFT83873.1"/>
    </source>
</evidence>
<proteinExistence type="predicted"/>
<evidence type="ECO:0000313" key="3">
    <source>
        <dbReference type="Proteomes" id="UP000887013"/>
    </source>
</evidence>
<dbReference type="OrthoDB" id="9996331at2759"/>
<organism evidence="2 3">
    <name type="scientific">Nephila pilipes</name>
    <name type="common">Giant wood spider</name>
    <name type="synonym">Nephila maculata</name>
    <dbReference type="NCBI Taxonomy" id="299642"/>
    <lineage>
        <taxon>Eukaryota</taxon>
        <taxon>Metazoa</taxon>
        <taxon>Ecdysozoa</taxon>
        <taxon>Arthropoda</taxon>
        <taxon>Chelicerata</taxon>
        <taxon>Arachnida</taxon>
        <taxon>Araneae</taxon>
        <taxon>Araneomorphae</taxon>
        <taxon>Entelegynae</taxon>
        <taxon>Araneoidea</taxon>
        <taxon>Nephilidae</taxon>
        <taxon>Nephila</taxon>
    </lineage>
</organism>
<reference evidence="2" key="1">
    <citation type="submission" date="2020-08" db="EMBL/GenBank/DDBJ databases">
        <title>Multicomponent nature underlies the extraordinary mechanical properties of spider dragline silk.</title>
        <authorList>
            <person name="Kono N."/>
            <person name="Nakamura H."/>
            <person name="Mori M."/>
            <person name="Yoshida Y."/>
            <person name="Ohtoshi R."/>
            <person name="Malay A.D."/>
            <person name="Moran D.A.P."/>
            <person name="Tomita M."/>
            <person name="Numata K."/>
            <person name="Arakawa K."/>
        </authorList>
    </citation>
    <scope>NUCLEOTIDE SEQUENCE</scope>
</reference>
<protein>
    <recommendedName>
        <fullName evidence="4">Transposase</fullName>
    </recommendedName>
</protein>
<comment type="caution">
    <text evidence="2">The sequence shown here is derived from an EMBL/GenBank/DDBJ whole genome shotgun (WGS) entry which is preliminary data.</text>
</comment>
<dbReference type="Proteomes" id="UP000887013">
    <property type="component" value="Unassembled WGS sequence"/>
</dbReference>
<name>A0A8X6PQV5_NEPPI</name>
<keyword evidence="3" id="KW-1185">Reference proteome</keyword>